<dbReference type="PANTHER" id="PTHR43798">
    <property type="entry name" value="MONOACYLGLYCEROL LIPASE"/>
    <property type="match status" value="1"/>
</dbReference>
<dbReference type="PANTHER" id="PTHR43798:SF33">
    <property type="entry name" value="HYDROLASE, PUTATIVE (AFU_ORTHOLOGUE AFUA_2G14860)-RELATED"/>
    <property type="match status" value="1"/>
</dbReference>
<dbReference type="Pfam" id="PF12697">
    <property type="entry name" value="Abhydrolase_6"/>
    <property type="match status" value="1"/>
</dbReference>
<dbReference type="InterPro" id="IPR000073">
    <property type="entry name" value="AB_hydrolase_1"/>
</dbReference>
<keyword evidence="3" id="KW-1185">Reference proteome</keyword>
<gene>
    <name evidence="2" type="ORF">CLV72_105122</name>
</gene>
<dbReference type="OrthoDB" id="5513277at2"/>
<dbReference type="RefSeq" id="WP_106247404.1">
    <property type="nucleotide sequence ID" value="NZ_PVZC01000005.1"/>
</dbReference>
<organism evidence="2 3">
    <name type="scientific">Allonocardiopsis opalescens</name>
    <dbReference type="NCBI Taxonomy" id="1144618"/>
    <lineage>
        <taxon>Bacteria</taxon>
        <taxon>Bacillati</taxon>
        <taxon>Actinomycetota</taxon>
        <taxon>Actinomycetes</taxon>
        <taxon>Streptosporangiales</taxon>
        <taxon>Allonocardiopsis</taxon>
    </lineage>
</organism>
<accession>A0A2T0Q1U1</accession>
<dbReference type="EMBL" id="PVZC01000005">
    <property type="protein sequence ID" value="PRX97772.1"/>
    <property type="molecule type" value="Genomic_DNA"/>
</dbReference>
<dbReference type="AlphaFoldDB" id="A0A2T0Q1U1"/>
<dbReference type="Proteomes" id="UP000237846">
    <property type="component" value="Unassembled WGS sequence"/>
</dbReference>
<name>A0A2T0Q1U1_9ACTN</name>
<dbReference type="GO" id="GO:0016020">
    <property type="term" value="C:membrane"/>
    <property type="evidence" value="ECO:0007669"/>
    <property type="project" value="TreeGrafter"/>
</dbReference>
<dbReference type="Gene3D" id="3.40.50.1820">
    <property type="entry name" value="alpha/beta hydrolase"/>
    <property type="match status" value="1"/>
</dbReference>
<evidence type="ECO:0000259" key="1">
    <source>
        <dbReference type="Pfam" id="PF12697"/>
    </source>
</evidence>
<dbReference type="InterPro" id="IPR029058">
    <property type="entry name" value="AB_hydrolase_fold"/>
</dbReference>
<sequence length="300" mass="31725">MNAPRRSPAFRPVYRDAEGEARVREWCQARISAWPELRPLPTLDTTLGRTQLFRAGGGPATPVLLLPGTNFNAATTVAVARRLAGDRPVIMVDLPGQPGLSSATRPVGGPPRYAGWLREVLAATAERRLIVLGHSLGAAVALAAEPSPRVAGLLLVNPGGLCHARLSPALLGRTLPWLLAPSPERSRRLIDFMSGPGEVPEAQAAAEWMQLVARHCRTTLAPAPLPDASVRAWDGTPRAVATGDHDGFFPPERLIGPARRLLGVGVRTLPAAGHLALYERPGAVAALLAELDHGDTPAAD</sequence>
<comment type="caution">
    <text evidence="2">The sequence shown here is derived from an EMBL/GenBank/DDBJ whole genome shotgun (WGS) entry which is preliminary data.</text>
</comment>
<dbReference type="InterPro" id="IPR050266">
    <property type="entry name" value="AB_hydrolase_sf"/>
</dbReference>
<dbReference type="SUPFAM" id="SSF53474">
    <property type="entry name" value="alpha/beta-Hydrolases"/>
    <property type="match status" value="1"/>
</dbReference>
<protein>
    <submittedName>
        <fullName evidence="2">Pimeloyl-ACP methyl ester carboxylesterase</fullName>
    </submittedName>
</protein>
<evidence type="ECO:0000313" key="3">
    <source>
        <dbReference type="Proteomes" id="UP000237846"/>
    </source>
</evidence>
<evidence type="ECO:0000313" key="2">
    <source>
        <dbReference type="EMBL" id="PRX97772.1"/>
    </source>
</evidence>
<reference evidence="2 3" key="1">
    <citation type="submission" date="2018-03" db="EMBL/GenBank/DDBJ databases">
        <title>Genomic Encyclopedia of Archaeal and Bacterial Type Strains, Phase II (KMG-II): from individual species to whole genera.</title>
        <authorList>
            <person name="Goeker M."/>
        </authorList>
    </citation>
    <scope>NUCLEOTIDE SEQUENCE [LARGE SCALE GENOMIC DNA]</scope>
    <source>
        <strain evidence="2 3">DSM 45601</strain>
    </source>
</reference>
<proteinExistence type="predicted"/>
<feature type="domain" description="AB hydrolase-1" evidence="1">
    <location>
        <begin position="63"/>
        <end position="286"/>
    </location>
</feature>
<dbReference type="GO" id="GO:0003824">
    <property type="term" value="F:catalytic activity"/>
    <property type="evidence" value="ECO:0007669"/>
    <property type="project" value="UniProtKB-ARBA"/>
</dbReference>